<evidence type="ECO:0000259" key="2">
    <source>
        <dbReference type="Pfam" id="PF24436"/>
    </source>
</evidence>
<comment type="caution">
    <text evidence="3">The sequence shown here is derived from an EMBL/GenBank/DDBJ whole genome shotgun (WGS) entry which is preliminary data.</text>
</comment>
<organism evidence="3 4">
    <name type="scientific">Taxus chinensis</name>
    <name type="common">Chinese yew</name>
    <name type="synonym">Taxus wallichiana var. chinensis</name>
    <dbReference type="NCBI Taxonomy" id="29808"/>
    <lineage>
        <taxon>Eukaryota</taxon>
        <taxon>Viridiplantae</taxon>
        <taxon>Streptophyta</taxon>
        <taxon>Embryophyta</taxon>
        <taxon>Tracheophyta</taxon>
        <taxon>Spermatophyta</taxon>
        <taxon>Pinopsida</taxon>
        <taxon>Pinidae</taxon>
        <taxon>Conifers II</taxon>
        <taxon>Cupressales</taxon>
        <taxon>Taxaceae</taxon>
        <taxon>Taxus</taxon>
    </lineage>
</organism>
<dbReference type="SUPFAM" id="SSF48371">
    <property type="entry name" value="ARM repeat"/>
    <property type="match status" value="1"/>
</dbReference>
<accession>A0AA38GUN2</accession>
<protein>
    <recommendedName>
        <fullName evidence="2">Integrator complex subunit 7 N-terminal domain-containing protein</fullName>
    </recommendedName>
</protein>
<keyword evidence="4" id="KW-1185">Reference proteome</keyword>
<evidence type="ECO:0000313" key="4">
    <source>
        <dbReference type="Proteomes" id="UP000824469"/>
    </source>
</evidence>
<dbReference type="Proteomes" id="UP000824469">
    <property type="component" value="Unassembled WGS sequence"/>
</dbReference>
<sequence length="642" mass="71852">AGKSLMLKLPTDEIVTSILLSLSKLAIGSVVTLPDQVDLLLSYANSDPRYIVRAMSLKCFRTLSAKAIRCISFDGKGFKTLLAIVKDMSLPSALHCLALQILSKLCNHYVACVDAYQLIELVYITEISCLHPDWAKRQAAVSLLVDLTCSIEMTRKNVWDEVSPNQSGTGVLPEDSCGEIDRCKNKSCRIDLPVRATLLVFDQIALEFKNTMERGFSVGQGRQSSLVVKKTLVTSARESHSFFSLVLCLVGACPIVYQTVIDCIKGILEALVKRETLRKPKHTKPASDNIQSSIHPDAKMPQCTKSQSDGCESDRQNSYVIKLTASLCHCLLLCHDKLDVEGRLDSGMYNKVKQLTECVAQLDSSNYLLCYLIPVLLKSCQAHKFVLSDERKFMNNSGTAYDRNTKLEIDLCIFQDYNWAQDEKLTLEVANKMMNGRNIWGAYKIGMHAACHGAWLAASSIFKHLVERAQSEACYFWLRSLALLAEAENRIYAVLISSHGLGNLNDFQVITGGEKQDRSIIENQLPVSCVFDFLSRFGQAMPEALNLNLTATNSMSAAVNLDRTFEFQRWFLNLRGKLIKNAAELLGLLSRHSHIMKTRISREEPDSNMEESLCSYQKQNMQRIKSLKPLLLQVSSKFSRLA</sequence>
<feature type="domain" description="Integrator complex subunit 7 N-terminal" evidence="2">
    <location>
        <begin position="3"/>
        <end position="155"/>
    </location>
</feature>
<gene>
    <name evidence="3" type="ORF">KI387_000460</name>
</gene>
<dbReference type="InterPro" id="IPR016024">
    <property type="entry name" value="ARM-type_fold"/>
</dbReference>
<evidence type="ECO:0000313" key="3">
    <source>
        <dbReference type="EMBL" id="KAH9328352.1"/>
    </source>
</evidence>
<dbReference type="GO" id="GO:0032039">
    <property type="term" value="C:integrator complex"/>
    <property type="evidence" value="ECO:0007669"/>
    <property type="project" value="InterPro"/>
</dbReference>
<dbReference type="InterPro" id="IPR056516">
    <property type="entry name" value="INTS7_N"/>
</dbReference>
<name>A0AA38GUN2_TAXCH</name>
<comment type="similarity">
    <text evidence="1">Belongs to the Integrator subunit 7 family.</text>
</comment>
<dbReference type="PANTHER" id="PTHR13322">
    <property type="entry name" value="C1ORF73 PROTEIN"/>
    <property type="match status" value="1"/>
</dbReference>
<dbReference type="AlphaFoldDB" id="A0AA38GUN2"/>
<evidence type="ECO:0000256" key="1">
    <source>
        <dbReference type="ARBA" id="ARBA00008565"/>
    </source>
</evidence>
<dbReference type="PANTHER" id="PTHR13322:SF2">
    <property type="entry name" value="INTEGRATOR COMPLEX SUBUNIT 7"/>
    <property type="match status" value="1"/>
</dbReference>
<feature type="non-terminal residue" evidence="3">
    <location>
        <position position="642"/>
    </location>
</feature>
<dbReference type="GO" id="GO:0034472">
    <property type="term" value="P:snRNA 3'-end processing"/>
    <property type="evidence" value="ECO:0007669"/>
    <property type="project" value="TreeGrafter"/>
</dbReference>
<proteinExistence type="inferred from homology"/>
<dbReference type="Pfam" id="PF24436">
    <property type="entry name" value="INTS7_N"/>
    <property type="match status" value="1"/>
</dbReference>
<reference evidence="3 4" key="1">
    <citation type="journal article" date="2021" name="Nat. Plants">
        <title>The Taxus genome provides insights into paclitaxel biosynthesis.</title>
        <authorList>
            <person name="Xiong X."/>
            <person name="Gou J."/>
            <person name="Liao Q."/>
            <person name="Li Y."/>
            <person name="Zhou Q."/>
            <person name="Bi G."/>
            <person name="Li C."/>
            <person name="Du R."/>
            <person name="Wang X."/>
            <person name="Sun T."/>
            <person name="Guo L."/>
            <person name="Liang H."/>
            <person name="Lu P."/>
            <person name="Wu Y."/>
            <person name="Zhang Z."/>
            <person name="Ro D.K."/>
            <person name="Shang Y."/>
            <person name="Huang S."/>
            <person name="Yan J."/>
        </authorList>
    </citation>
    <scope>NUCLEOTIDE SEQUENCE [LARGE SCALE GENOMIC DNA]</scope>
    <source>
        <strain evidence="3">Ta-2019</strain>
    </source>
</reference>
<dbReference type="EMBL" id="JAHRHJ020000001">
    <property type="protein sequence ID" value="KAH9328352.1"/>
    <property type="molecule type" value="Genomic_DNA"/>
</dbReference>
<dbReference type="InterPro" id="IPR033060">
    <property type="entry name" value="INTS7"/>
</dbReference>
<feature type="non-terminal residue" evidence="3">
    <location>
        <position position="1"/>
    </location>
</feature>